<dbReference type="InterPro" id="IPR036770">
    <property type="entry name" value="Ankyrin_rpt-contain_sf"/>
</dbReference>
<keyword evidence="6" id="KW-1185">Reference proteome</keyword>
<dbReference type="InterPro" id="IPR056884">
    <property type="entry name" value="NPHP3-like_N"/>
</dbReference>
<name>A0A5N6IJ28_9EURO</name>
<dbReference type="SUPFAM" id="SSF52540">
    <property type="entry name" value="P-loop containing nucleoside triphosphate hydrolases"/>
    <property type="match status" value="1"/>
</dbReference>
<dbReference type="Pfam" id="PF24883">
    <property type="entry name" value="NPHP3_N"/>
    <property type="match status" value="1"/>
</dbReference>
<organism evidence="5 6">
    <name type="scientific">Aspergillus minisclerotigenes</name>
    <dbReference type="NCBI Taxonomy" id="656917"/>
    <lineage>
        <taxon>Eukaryota</taxon>
        <taxon>Fungi</taxon>
        <taxon>Dikarya</taxon>
        <taxon>Ascomycota</taxon>
        <taxon>Pezizomycotina</taxon>
        <taxon>Eurotiomycetes</taxon>
        <taxon>Eurotiomycetidae</taxon>
        <taxon>Eurotiales</taxon>
        <taxon>Aspergillaceae</taxon>
        <taxon>Aspergillus</taxon>
        <taxon>Aspergillus subgen. Circumdati</taxon>
    </lineage>
</organism>
<dbReference type="SUPFAM" id="SSF48403">
    <property type="entry name" value="Ankyrin repeat"/>
    <property type="match status" value="1"/>
</dbReference>
<dbReference type="AlphaFoldDB" id="A0A5N6IJ28"/>
<evidence type="ECO:0008006" key="7">
    <source>
        <dbReference type="Google" id="ProtNLM"/>
    </source>
</evidence>
<evidence type="ECO:0000256" key="2">
    <source>
        <dbReference type="SAM" id="Coils"/>
    </source>
</evidence>
<keyword evidence="1" id="KW-0677">Repeat</keyword>
<evidence type="ECO:0000256" key="1">
    <source>
        <dbReference type="ARBA" id="ARBA00022737"/>
    </source>
</evidence>
<dbReference type="EMBL" id="ML732985">
    <property type="protein sequence ID" value="KAB8266395.1"/>
    <property type="molecule type" value="Genomic_DNA"/>
</dbReference>
<protein>
    <recommendedName>
        <fullName evidence="7">NACHT domain-containing protein</fullName>
    </recommendedName>
</protein>
<gene>
    <name evidence="5" type="ORF">BDV30DRAFT_221984</name>
</gene>
<proteinExistence type="predicted"/>
<feature type="domain" description="DUF7708" evidence="3">
    <location>
        <begin position="120"/>
        <end position="238"/>
    </location>
</feature>
<dbReference type="PANTHER" id="PTHR10039:SF15">
    <property type="entry name" value="NACHT DOMAIN-CONTAINING PROTEIN"/>
    <property type="match status" value="1"/>
</dbReference>
<dbReference type="InterPro" id="IPR056125">
    <property type="entry name" value="DUF7708"/>
</dbReference>
<dbReference type="InterPro" id="IPR027417">
    <property type="entry name" value="P-loop_NTPase"/>
</dbReference>
<sequence length="1123" mass="126255">MKLFTKKMDAHGGSTNEALLANDLRGERQASGPRDLWGEALTKIKKSDREYLNLHYLANGSNVGLIIDRIKQIGVLCEQYRSSREENTLANEIKEAAEKTVKYALKIKTLGDAAVKFDKSGYAALAWSLVSFGLELGVNDQTRRGEFLSASKYLADLLARYSIIEAHYRNPAIPEVSHMEERVTSIYAGILRYCAEVGKALDRNPLGRAKDAFTALIGEPLKELKQKIGEADEAVDKSLRIVEYIDIKKAQQDEERKKLLEKLELMKTSDLHIRYVESRYGETCRWIYEATDYKAWIDQNVPVLWLYGPSGIGKSVLFSTIIHPHLPDTTSASSNFAYWYFDRDNVANNHTHACLRSIAAQLINGREELSEEVQNVLHMVSRPNQSPEKSDLEKAIASIAKEEGTDVVIAIDGLDECPDVKQLVTALTNIENLSEWNTRMLLVSQPGIDISGLQPLELDLGSERGKGAVRLDVGLYVRGAVGDADNLKEFYTKITSSLLGSKKRKKRMVNFRLAALQIDRLKSCRGKHEVMETLKAIPKSMEASYKTALEDLVNVYGLGRARNVHNLVKWILVAKRKLTTRELSDVLELTAKNIIAMCPSSLIITPSERVAICATTACVQTVQFAHPSVRTFFTTSNPLIVEGFNFAVELDAAELEIGKFCMDRLHNLKNMESVKETLEQKPLLAYAAEYWPSHVVVEGDAMQIRNEMFSSVSDFFDSKKHNQFCNWLQIHDPDSGGGTKDAPCQVYYALLLGFPEIVESMVCKGQVDAECDIPYFGSMLQMASFLGQGCIAKTLLGKANPNHRAGVFGSALEAAAARGHENIVDDLLCAGADAEFIGGILGSPRKAAQSGGYGKIVERLFAFHAKSESDVESTWRFAFDEVIKNYPCYSKSRRQLETLLLLVGHFRFAHLLRREQQLLIGFIQSSHPETLLEWVQFLDTVPLEEWCTMERRRAPISLRVPPDILRLWPCLLNLNLRGTVERTIQDLRDIHSTLSVADTGTQSVRLEPAIGNPVAILKILLGLFKSYRGKFMLETLQDLCPFIRALRIWLLLTQSTDKRSLSRQGKRRLSQLILSGFFNIWVQLASFDISRFKYFSHSEMERVPKSTRQLCEDIRHLLTQKGD</sequence>
<dbReference type="Pfam" id="PF24809">
    <property type="entry name" value="DUF7708"/>
    <property type="match status" value="1"/>
</dbReference>
<evidence type="ECO:0000259" key="3">
    <source>
        <dbReference type="Pfam" id="PF24809"/>
    </source>
</evidence>
<dbReference type="PANTHER" id="PTHR10039">
    <property type="entry name" value="AMELOGENIN"/>
    <property type="match status" value="1"/>
</dbReference>
<dbReference type="Gene3D" id="3.40.50.300">
    <property type="entry name" value="P-loop containing nucleotide triphosphate hydrolases"/>
    <property type="match status" value="1"/>
</dbReference>
<dbReference type="Gene3D" id="1.25.40.20">
    <property type="entry name" value="Ankyrin repeat-containing domain"/>
    <property type="match status" value="1"/>
</dbReference>
<evidence type="ECO:0000313" key="5">
    <source>
        <dbReference type="EMBL" id="KAB8266395.1"/>
    </source>
</evidence>
<feature type="domain" description="Nephrocystin 3-like N-terminal" evidence="4">
    <location>
        <begin position="282"/>
        <end position="444"/>
    </location>
</feature>
<reference evidence="5 6" key="1">
    <citation type="submission" date="2019-04" db="EMBL/GenBank/DDBJ databases">
        <title>Fungal friends and foes A comparative genomics study of 23 Aspergillus species from section Flavi.</title>
        <authorList>
            <consortium name="DOE Joint Genome Institute"/>
            <person name="Kjaerbolling I."/>
            <person name="Vesth T.C."/>
            <person name="Frisvad J.C."/>
            <person name="Nybo J.L."/>
            <person name="Theobald S."/>
            <person name="Kildgaard S."/>
            <person name="Petersen T.I."/>
            <person name="Kuo A."/>
            <person name="Sato A."/>
            <person name="Lyhne E.K."/>
            <person name="Kogle M.E."/>
            <person name="Wiebenga A."/>
            <person name="Kun R.S."/>
            <person name="Lubbers R.J."/>
            <person name="Makela M.R."/>
            <person name="Barry K."/>
            <person name="Chovatia M."/>
            <person name="Clum A."/>
            <person name="Daum C."/>
            <person name="Haridas S."/>
            <person name="He G."/>
            <person name="LaButti K."/>
            <person name="Lipzen A."/>
            <person name="Mondo S."/>
            <person name="Pangilinan J."/>
            <person name="Riley R."/>
            <person name="Salamov A."/>
            <person name="Simmons B.A."/>
            <person name="Magnuson J.K."/>
            <person name="Henrissat B."/>
            <person name="Mortensen U.H."/>
            <person name="Larsen T.O."/>
            <person name="De vries R.P."/>
            <person name="Grigoriev I.V."/>
            <person name="Machida M."/>
            <person name="Baker S.E."/>
            <person name="Andersen M.R."/>
        </authorList>
    </citation>
    <scope>NUCLEOTIDE SEQUENCE [LARGE SCALE GENOMIC DNA]</scope>
    <source>
        <strain evidence="5 6">CBS 117635</strain>
    </source>
</reference>
<evidence type="ECO:0000259" key="4">
    <source>
        <dbReference type="Pfam" id="PF24883"/>
    </source>
</evidence>
<keyword evidence="2" id="KW-0175">Coiled coil</keyword>
<evidence type="ECO:0000313" key="6">
    <source>
        <dbReference type="Proteomes" id="UP000326289"/>
    </source>
</evidence>
<dbReference type="Proteomes" id="UP000326289">
    <property type="component" value="Unassembled WGS sequence"/>
</dbReference>
<feature type="coiled-coil region" evidence="2">
    <location>
        <begin position="221"/>
        <end position="269"/>
    </location>
</feature>
<accession>A0A5N6IJ28</accession>